<evidence type="ECO:0000313" key="2">
    <source>
        <dbReference type="EMBL" id="GGB18879.1"/>
    </source>
</evidence>
<comment type="caution">
    <text evidence="2">The sequence shown here is derived from an EMBL/GenBank/DDBJ whole genome shotgun (WGS) entry which is preliminary data.</text>
</comment>
<reference evidence="3" key="1">
    <citation type="journal article" date="2019" name="Int. J. Syst. Evol. Microbiol.">
        <title>The Global Catalogue of Microorganisms (GCM) 10K type strain sequencing project: providing services to taxonomists for standard genome sequencing and annotation.</title>
        <authorList>
            <consortium name="The Broad Institute Genomics Platform"/>
            <consortium name="The Broad Institute Genome Sequencing Center for Infectious Disease"/>
            <person name="Wu L."/>
            <person name="Ma J."/>
        </authorList>
    </citation>
    <scope>NUCLEOTIDE SEQUENCE [LARGE SCALE GENOMIC DNA]</scope>
    <source>
        <strain evidence="3">CGMCC 1.10131</strain>
    </source>
</reference>
<proteinExistence type="predicted"/>
<protein>
    <recommendedName>
        <fullName evidence="4">PEGA domain-containing protein</fullName>
    </recommendedName>
</protein>
<sequence length="799" mass="90668">MSADNKQTMPVKSANPKPKWLAITLFVLSLLYLIPEIVFNAKLVEVAGGAGIDEQTLHLVELFGRSISGIGVTLLLADLLLKGRFVSTVPRAIFSFIAVALLVWPSVFFGQKLLVDKLLVEPSSSLQRQEAFFASILRSGLALNAVKIKGLPYDADHATSATEMTFLAMMGGLVYANNEFIQHVEDKKRQILNRYIENKANSQFDDYFNKYKKMRDEVAGSYQQYQQGVKKYNSNIQAISGRANQAWEDVETQIMQGWKDYQNAEKAYLARAEARAQTVAPKIYKHFEDRNRCIDRYANKKNKAERLNRCITDEEKQYAKTLKQAGLPFVEMDYWLEQEVRRTKGETSLGETAMTLGLSAILAGLEIVSGDAGEKDIRNVYTNEVAFYTPRILLLWKDKFEKETGYPMGLDSIRTFRLHPVTSQKVRQRVAKEGISLDKSWRVTQISVFKSAVKKEARRRINAEWKREIAKRGLSLQPNLSWKAFQQHPQIQQRILQAMGERNYVKPMMADWNNKQFYNKVMKVNIQREAEYWLSYIESARAQFEDGAPLAENGKSALRSIIVPPISMSLSLLLVLLTVLKLPFKFWALIDYDKDFSQQQAAWEKYLSPVLSVLLIVTLFVVPLVVGSSKFTEAKSTTSYFLDKFDETVSPAGSLVMKWVLHTQPMVQPIGAKLDDNMQITALFKRVLEQPIGRMDSFVMAKLNTQKAGASEEMQAGFDEQQQAIAKSGQLLELPFVVKTNAPGAQIRVMNIKPKYREGIKLPSGNYNVEVSAPGFKTKRVWVAHNQKTQTHQINISKS</sequence>
<gene>
    <name evidence="2" type="ORF">GCM10007414_35350</name>
</gene>
<feature type="transmembrane region" description="Helical" evidence="1">
    <location>
        <begin position="62"/>
        <end position="81"/>
    </location>
</feature>
<dbReference type="Proteomes" id="UP000651977">
    <property type="component" value="Unassembled WGS sequence"/>
</dbReference>
<feature type="transmembrane region" description="Helical" evidence="1">
    <location>
        <begin position="605"/>
        <end position="626"/>
    </location>
</feature>
<feature type="transmembrane region" description="Helical" evidence="1">
    <location>
        <begin position="93"/>
        <end position="114"/>
    </location>
</feature>
<evidence type="ECO:0000313" key="3">
    <source>
        <dbReference type="Proteomes" id="UP000651977"/>
    </source>
</evidence>
<feature type="transmembrane region" description="Helical" evidence="1">
    <location>
        <begin position="562"/>
        <end position="584"/>
    </location>
</feature>
<evidence type="ECO:0000256" key="1">
    <source>
        <dbReference type="SAM" id="Phobius"/>
    </source>
</evidence>
<evidence type="ECO:0008006" key="4">
    <source>
        <dbReference type="Google" id="ProtNLM"/>
    </source>
</evidence>
<keyword evidence="1" id="KW-1133">Transmembrane helix</keyword>
<feature type="transmembrane region" description="Helical" evidence="1">
    <location>
        <begin position="20"/>
        <end position="42"/>
    </location>
</feature>
<accession>A0ABQ1I7G8</accession>
<organism evidence="2 3">
    <name type="scientific">Agarivorans gilvus</name>
    <dbReference type="NCBI Taxonomy" id="680279"/>
    <lineage>
        <taxon>Bacteria</taxon>
        <taxon>Pseudomonadati</taxon>
        <taxon>Pseudomonadota</taxon>
        <taxon>Gammaproteobacteria</taxon>
        <taxon>Alteromonadales</taxon>
        <taxon>Alteromonadaceae</taxon>
        <taxon>Agarivorans</taxon>
    </lineage>
</organism>
<keyword evidence="3" id="KW-1185">Reference proteome</keyword>
<name>A0ABQ1I7G8_9ALTE</name>
<keyword evidence="1" id="KW-0812">Transmembrane</keyword>
<dbReference type="RefSeq" id="WP_198150219.1">
    <property type="nucleotide sequence ID" value="NZ_BMDY01000028.1"/>
</dbReference>
<dbReference type="EMBL" id="BMDY01000028">
    <property type="protein sequence ID" value="GGB18879.1"/>
    <property type="molecule type" value="Genomic_DNA"/>
</dbReference>
<keyword evidence="1" id="KW-0472">Membrane</keyword>